<dbReference type="Gene3D" id="1.10.287.70">
    <property type="match status" value="1"/>
</dbReference>
<dbReference type="EMBL" id="HBKO01039673">
    <property type="protein sequence ID" value="CAE2278785.1"/>
    <property type="molecule type" value="Transcribed_RNA"/>
</dbReference>
<feature type="transmembrane region" description="Helical" evidence="1">
    <location>
        <begin position="41"/>
        <end position="59"/>
    </location>
</feature>
<accession>A0A7S4JZW5</accession>
<proteinExistence type="predicted"/>
<sequence>MTLHRDYQNERYLSLPITAATSKQSTWDTVMLFFKPFTTELWLSIIFLLFFNTVVTFSLERDEEAFADKSLATGLLHSFLQTGLIVTTIGGEMSKLALAKGMQVLFGLVVLILVAWYTADLTAGLSTAPVGEINSVKEFVAAGKVACILEPEMATLGYGSETHDRKPDGLQLNVVAMEPGDDVNWNYDTALRLADLVSQGACDGVISSKQLLLTLAAQHIHLPPKEMPICLWKVVAPLEVFYFGWASSSATDFCIGGAIDWGFSVLASRGDIQNISAKFLTPFDLGTCPSPQEMAGLGAGSEAQSTAIGVEQLMFPIGAYLIFGSLALLLATRRKRFPQLFPAFVNEDVEGTVCPSTKLGGVNRGLRRMASAATLKNAVSSRIQAKRINVPVSATRKVAPGKSSAFAACGVALDKLEGSTLEATMVPASAASSSSGTPPTGLEIGPTVHALTATPTAHTPAAKPPAADKSAHNLGELKGDMDLVIQSVDKLRLVLQTQQMPLVAQAVNKLRLELMVQAQATKLETRAELAIVRASMQRLIDEKTELNPTAAATCTSLITIEHPPRRELSSLKQAMWPVLPERPRNI</sequence>
<evidence type="ECO:0000256" key="1">
    <source>
        <dbReference type="SAM" id="Phobius"/>
    </source>
</evidence>
<keyword evidence="1" id="KW-1133">Transmembrane helix</keyword>
<feature type="transmembrane region" description="Helical" evidence="1">
    <location>
        <begin position="102"/>
        <end position="119"/>
    </location>
</feature>
<protein>
    <recommendedName>
        <fullName evidence="3">Ionotropic glutamate receptor C-terminal domain-containing protein</fullName>
    </recommendedName>
</protein>
<keyword evidence="1" id="KW-0472">Membrane</keyword>
<reference evidence="2" key="1">
    <citation type="submission" date="2021-01" db="EMBL/GenBank/DDBJ databases">
        <authorList>
            <person name="Corre E."/>
            <person name="Pelletier E."/>
            <person name="Niang G."/>
            <person name="Scheremetjew M."/>
            <person name="Finn R."/>
            <person name="Kale V."/>
            <person name="Holt S."/>
            <person name="Cochrane G."/>
            <person name="Meng A."/>
            <person name="Brown T."/>
            <person name="Cohen L."/>
        </authorList>
    </citation>
    <scope>NUCLEOTIDE SEQUENCE</scope>
    <source>
        <strain evidence="2">UIO037</strain>
    </source>
</reference>
<name>A0A7S4JZW5_9EUKA</name>
<evidence type="ECO:0000313" key="2">
    <source>
        <dbReference type="EMBL" id="CAE2278785.1"/>
    </source>
</evidence>
<organism evidence="2">
    <name type="scientific">Prymnesium polylepis</name>
    <dbReference type="NCBI Taxonomy" id="72548"/>
    <lineage>
        <taxon>Eukaryota</taxon>
        <taxon>Haptista</taxon>
        <taxon>Haptophyta</taxon>
        <taxon>Prymnesiophyceae</taxon>
        <taxon>Prymnesiales</taxon>
        <taxon>Prymnesiaceae</taxon>
        <taxon>Prymnesium</taxon>
    </lineage>
</organism>
<evidence type="ECO:0008006" key="3">
    <source>
        <dbReference type="Google" id="ProtNLM"/>
    </source>
</evidence>
<dbReference type="AlphaFoldDB" id="A0A7S4JZW5"/>
<gene>
    <name evidence="2" type="ORF">CPOL0286_LOCUS18144</name>
</gene>
<keyword evidence="1" id="KW-0812">Transmembrane</keyword>